<accession>A0A949WTA6</accession>
<dbReference type="AlphaFoldDB" id="A0A949WTA6"/>
<name>A0A949WTA6_9CLOT</name>
<dbReference type="EMBL" id="JAEEGC010000144">
    <property type="protein sequence ID" value="MBV7275976.1"/>
    <property type="molecule type" value="Genomic_DNA"/>
</dbReference>
<dbReference type="Proteomes" id="UP000694308">
    <property type="component" value="Unassembled WGS sequence"/>
</dbReference>
<organism evidence="1 2">
    <name type="scientific">Clostridium thailandense</name>
    <dbReference type="NCBI Taxonomy" id="2794346"/>
    <lineage>
        <taxon>Bacteria</taxon>
        <taxon>Bacillati</taxon>
        <taxon>Bacillota</taxon>
        <taxon>Clostridia</taxon>
        <taxon>Eubacteriales</taxon>
        <taxon>Clostridiaceae</taxon>
        <taxon>Clostridium</taxon>
    </lineage>
</organism>
<evidence type="ECO:0000313" key="1">
    <source>
        <dbReference type="EMBL" id="MBV7275976.1"/>
    </source>
</evidence>
<gene>
    <name evidence="1" type="ORF">I6U48_24080</name>
</gene>
<keyword evidence="1" id="KW-0378">Hydrolase</keyword>
<reference evidence="1" key="1">
    <citation type="submission" date="2020-12" db="EMBL/GenBank/DDBJ databases">
        <title>Clostridium thailandense sp. nov., a novel acetogenic bacterium isolated from peat land soil in Thailand.</title>
        <authorList>
            <person name="Chaikitkaew S."/>
            <person name="Birkeland N.K."/>
        </authorList>
    </citation>
    <scope>NUCLEOTIDE SEQUENCE</scope>
    <source>
        <strain evidence="1">PL3</strain>
    </source>
</reference>
<dbReference type="GO" id="GO:0016787">
    <property type="term" value="F:hydrolase activity"/>
    <property type="evidence" value="ECO:0007669"/>
    <property type="project" value="UniProtKB-KW"/>
</dbReference>
<evidence type="ECO:0000313" key="2">
    <source>
        <dbReference type="Proteomes" id="UP000694308"/>
    </source>
</evidence>
<proteinExistence type="predicted"/>
<keyword evidence="2" id="KW-1185">Reference proteome</keyword>
<sequence length="246" mass="28804">MIKQSLKIKNIPAILWGDKSEKLFVVVHGNMSNKEDDVIIIFAEEAVAMGYQVLSFDLPEHGDRKNEPYACKVQNCVNDLNVIIEYAKSLSKDINLFACSMGAYFSLLAYSNEPLQQCLFLSPVVNMERIINNMMTWLNINESRLKIEKEISTPIGQTLYWDYYCYVKEHPIVSWNKQTSILYGSEDDTCEFDMVTAFVKHFSCDLQVMEQGEHYFHTEEQLKFFRQWVKKHIHNKLDVQLEMMRD</sequence>
<comment type="caution">
    <text evidence="1">The sequence shown here is derived from an EMBL/GenBank/DDBJ whole genome shotgun (WGS) entry which is preliminary data.</text>
</comment>
<dbReference type="RefSeq" id="WP_218323021.1">
    <property type="nucleotide sequence ID" value="NZ_JAEEGC010000144.1"/>
</dbReference>
<protein>
    <submittedName>
        <fullName evidence="1">Alpha/beta hydrolase</fullName>
    </submittedName>
</protein>